<protein>
    <recommendedName>
        <fullName evidence="4">SLATT domain-containing protein</fullName>
    </recommendedName>
</protein>
<dbReference type="RefSeq" id="WP_062905749.1">
    <property type="nucleotide sequence ID" value="NZ_CAKMTQ010000021.1"/>
</dbReference>
<dbReference type="AlphaFoldDB" id="A0AAU9Q768"/>
<keyword evidence="1" id="KW-1133">Transmembrane helix</keyword>
<comment type="caution">
    <text evidence="2">The sequence shown here is derived from an EMBL/GenBank/DDBJ whole genome shotgun (WGS) entry which is preliminary data.</text>
</comment>
<sequence length="152" mass="16992">MPSELAKCTFELVQASNSDASTIISVGSLAITVIGWPVVYLLGLSSNRKIEINKSIDQLDDSLFDLRKFATELGDKKFCNSDYQTALAMYMKIRNICDRITQLDSKADSPKDLLVNLKRVATDDLFYSDRNDAVSKILTIQVALSKHYTKSM</sequence>
<evidence type="ECO:0000313" key="2">
    <source>
        <dbReference type="EMBL" id="CAH1530321.1"/>
    </source>
</evidence>
<evidence type="ECO:0000313" key="3">
    <source>
        <dbReference type="Proteomes" id="UP001295420"/>
    </source>
</evidence>
<gene>
    <name evidence="2" type="ORF">THF1D04_280021</name>
</gene>
<keyword evidence="1" id="KW-0812">Transmembrane</keyword>
<reference evidence="2" key="1">
    <citation type="submission" date="2022-01" db="EMBL/GenBank/DDBJ databases">
        <authorList>
            <person name="Lagorce A."/>
        </authorList>
    </citation>
    <scope>NUCLEOTIDE SEQUENCE</scope>
    <source>
        <strain evidence="2">Th15_F1_D04</strain>
    </source>
</reference>
<dbReference type="Proteomes" id="UP001295420">
    <property type="component" value="Unassembled WGS sequence"/>
</dbReference>
<organism evidence="2 3">
    <name type="scientific">Vibrio owensii</name>
    <dbReference type="NCBI Taxonomy" id="696485"/>
    <lineage>
        <taxon>Bacteria</taxon>
        <taxon>Pseudomonadati</taxon>
        <taxon>Pseudomonadota</taxon>
        <taxon>Gammaproteobacteria</taxon>
        <taxon>Vibrionales</taxon>
        <taxon>Vibrionaceae</taxon>
        <taxon>Vibrio</taxon>
    </lineage>
</organism>
<evidence type="ECO:0008006" key="4">
    <source>
        <dbReference type="Google" id="ProtNLM"/>
    </source>
</evidence>
<keyword evidence="1" id="KW-0472">Membrane</keyword>
<evidence type="ECO:0000256" key="1">
    <source>
        <dbReference type="SAM" id="Phobius"/>
    </source>
</evidence>
<proteinExistence type="predicted"/>
<name>A0AAU9Q768_9VIBR</name>
<feature type="transmembrane region" description="Helical" evidence="1">
    <location>
        <begin position="20"/>
        <end position="44"/>
    </location>
</feature>
<accession>A0AAU9Q768</accession>
<dbReference type="EMBL" id="CAKMTQ010000021">
    <property type="protein sequence ID" value="CAH1530321.1"/>
    <property type="molecule type" value="Genomic_DNA"/>
</dbReference>